<dbReference type="PANTHER" id="PTHR34220">
    <property type="entry name" value="SENSOR HISTIDINE KINASE YPDA"/>
    <property type="match status" value="1"/>
</dbReference>
<dbReference type="PROSITE" id="PS51257">
    <property type="entry name" value="PROKAR_LIPOPROTEIN"/>
    <property type="match status" value="1"/>
</dbReference>
<feature type="transmembrane region" description="Helical" evidence="1">
    <location>
        <begin position="119"/>
        <end position="137"/>
    </location>
</feature>
<accession>A0A563U0K3</accession>
<keyword evidence="3" id="KW-0808">Transferase</keyword>
<keyword evidence="1" id="KW-0472">Membrane</keyword>
<comment type="caution">
    <text evidence="3">The sequence shown here is derived from an EMBL/GenBank/DDBJ whole genome shotgun (WGS) entry which is preliminary data.</text>
</comment>
<keyword evidence="1" id="KW-0812">Transmembrane</keyword>
<keyword evidence="4" id="KW-1185">Reference proteome</keyword>
<name>A0A563U0K3_9SPHI</name>
<sequence length="349" mass="40403">MILSSIKKVFLSAHLYVAIALIAFACFPLAWPVKLPREFWTMQVLIHIFWAGLFYLNYLLLAPLLLYKNRVIPFLLIMLFALVGVLYFNTWLDDVTGSREAILKAFNKKNNDENWNEDYWAIISALVILGVSSILAISKKIKMDQDAFQATEQENISTELSFLKAQINPHFFFNTLHTIYALTDTNTAAAKDAVYTLSHMMRYVIYDTKNDLTTLEKEIKFIDDFIKLMKLRLSNNVQIIFERPDNLKNYEVAPMLLLPFVENAFKHGLSDVQPSYIYIDISEQQNALVFEIKNSTFEEKSKYLEESNGIGIANTKRRLDLLYTGRYTLAIDNDTHSHEFTVKLTFNLK</sequence>
<dbReference type="InterPro" id="IPR010559">
    <property type="entry name" value="Sig_transdc_His_kin_internal"/>
</dbReference>
<dbReference type="EMBL" id="VOEJ01000009">
    <property type="protein sequence ID" value="TWR25157.1"/>
    <property type="molecule type" value="Genomic_DNA"/>
</dbReference>
<keyword evidence="3" id="KW-0418">Kinase</keyword>
<dbReference type="Proteomes" id="UP000320042">
    <property type="component" value="Unassembled WGS sequence"/>
</dbReference>
<feature type="transmembrane region" description="Helical" evidence="1">
    <location>
        <begin position="44"/>
        <end position="67"/>
    </location>
</feature>
<reference evidence="3 4" key="1">
    <citation type="submission" date="2019-07" db="EMBL/GenBank/DDBJ databases">
        <authorList>
            <person name="Kim J."/>
        </authorList>
    </citation>
    <scope>NUCLEOTIDE SEQUENCE [LARGE SCALE GENOMIC DNA]</scope>
    <source>
        <strain evidence="4">dk17</strain>
    </source>
</reference>
<evidence type="ECO:0000313" key="4">
    <source>
        <dbReference type="Proteomes" id="UP000320042"/>
    </source>
</evidence>
<dbReference type="GO" id="GO:0016020">
    <property type="term" value="C:membrane"/>
    <property type="evidence" value="ECO:0007669"/>
    <property type="project" value="InterPro"/>
</dbReference>
<keyword evidence="1" id="KW-1133">Transmembrane helix</keyword>
<dbReference type="InterPro" id="IPR050640">
    <property type="entry name" value="Bact_2-comp_sensor_kinase"/>
</dbReference>
<organism evidence="3 4">
    <name type="scientific">Mucilaginibacter pallidiroseus</name>
    <dbReference type="NCBI Taxonomy" id="2599295"/>
    <lineage>
        <taxon>Bacteria</taxon>
        <taxon>Pseudomonadati</taxon>
        <taxon>Bacteroidota</taxon>
        <taxon>Sphingobacteriia</taxon>
        <taxon>Sphingobacteriales</taxon>
        <taxon>Sphingobacteriaceae</taxon>
        <taxon>Mucilaginibacter</taxon>
    </lineage>
</organism>
<feature type="transmembrane region" description="Helical" evidence="1">
    <location>
        <begin position="74"/>
        <end position="92"/>
    </location>
</feature>
<evidence type="ECO:0000256" key="1">
    <source>
        <dbReference type="SAM" id="Phobius"/>
    </source>
</evidence>
<dbReference type="AlphaFoldDB" id="A0A563U0K3"/>
<dbReference type="Pfam" id="PF06580">
    <property type="entry name" value="His_kinase"/>
    <property type="match status" value="1"/>
</dbReference>
<dbReference type="GO" id="GO:0000155">
    <property type="term" value="F:phosphorelay sensor kinase activity"/>
    <property type="evidence" value="ECO:0007669"/>
    <property type="project" value="InterPro"/>
</dbReference>
<feature type="domain" description="Signal transduction histidine kinase internal region" evidence="2">
    <location>
        <begin position="159"/>
        <end position="236"/>
    </location>
</feature>
<evidence type="ECO:0000259" key="2">
    <source>
        <dbReference type="Pfam" id="PF06580"/>
    </source>
</evidence>
<dbReference type="Gene3D" id="3.30.565.10">
    <property type="entry name" value="Histidine kinase-like ATPase, C-terminal domain"/>
    <property type="match status" value="1"/>
</dbReference>
<dbReference type="PANTHER" id="PTHR34220:SF7">
    <property type="entry name" value="SENSOR HISTIDINE KINASE YPDA"/>
    <property type="match status" value="1"/>
</dbReference>
<dbReference type="InterPro" id="IPR036890">
    <property type="entry name" value="HATPase_C_sf"/>
</dbReference>
<gene>
    <name evidence="3" type="ORF">FPZ43_16935</name>
</gene>
<proteinExistence type="predicted"/>
<feature type="transmembrane region" description="Helical" evidence="1">
    <location>
        <begin position="9"/>
        <end position="32"/>
    </location>
</feature>
<dbReference type="OrthoDB" id="9792992at2"/>
<evidence type="ECO:0000313" key="3">
    <source>
        <dbReference type="EMBL" id="TWR25157.1"/>
    </source>
</evidence>
<dbReference type="SUPFAM" id="SSF55874">
    <property type="entry name" value="ATPase domain of HSP90 chaperone/DNA topoisomerase II/histidine kinase"/>
    <property type="match status" value="1"/>
</dbReference>
<protein>
    <submittedName>
        <fullName evidence="3">Sensor histidine kinase</fullName>
    </submittedName>
</protein>